<evidence type="ECO:0000256" key="1">
    <source>
        <dbReference type="ARBA" id="ARBA00006696"/>
    </source>
</evidence>
<dbReference type="SFLD" id="SFLDG01139">
    <property type="entry name" value="C2.A:_Pyridoxal_Phosphate_Phos"/>
    <property type="match status" value="1"/>
</dbReference>
<dbReference type="InterPro" id="IPR036412">
    <property type="entry name" value="HAD-like_sf"/>
</dbReference>
<dbReference type="AlphaFoldDB" id="A0A1H9QQC8"/>
<accession>A0A1H9QQC8</accession>
<evidence type="ECO:0000256" key="6">
    <source>
        <dbReference type="PIRSR" id="PIRSR000915-2"/>
    </source>
</evidence>
<dbReference type="InterPro" id="IPR006357">
    <property type="entry name" value="HAD-SF_hydro_IIA"/>
</dbReference>
<dbReference type="EMBL" id="FOHA01000002">
    <property type="protein sequence ID" value="SER62791.1"/>
    <property type="molecule type" value="Genomic_DNA"/>
</dbReference>
<keyword evidence="4 7" id="KW-0460">Magnesium</keyword>
<reference evidence="8 9" key="1">
    <citation type="submission" date="2016-10" db="EMBL/GenBank/DDBJ databases">
        <authorList>
            <person name="de Groot N.N."/>
        </authorList>
    </citation>
    <scope>NUCLEOTIDE SEQUENCE [LARGE SCALE GENOMIC DNA]</scope>
    <source>
        <strain evidence="8 9">DSM 13760</strain>
    </source>
</reference>
<comment type="cofactor">
    <cofactor evidence="7">
        <name>Mg(2+)</name>
        <dbReference type="ChEBI" id="CHEBI:18420"/>
    </cofactor>
    <text evidence="7">Divalent metal ions. Mg(2+) is the most effective.</text>
</comment>
<dbReference type="Pfam" id="PF13344">
    <property type="entry name" value="Hydrolase_6"/>
    <property type="match status" value="1"/>
</dbReference>
<organism evidence="8 9">
    <name type="scientific">Isobaculum melis</name>
    <dbReference type="NCBI Taxonomy" id="142588"/>
    <lineage>
        <taxon>Bacteria</taxon>
        <taxon>Bacillati</taxon>
        <taxon>Bacillota</taxon>
        <taxon>Bacilli</taxon>
        <taxon>Lactobacillales</taxon>
        <taxon>Carnobacteriaceae</taxon>
        <taxon>Isobaculum</taxon>
    </lineage>
</organism>
<comment type="similarity">
    <text evidence="1">Belongs to the HAD-like hydrolase superfamily. NagD family.</text>
</comment>
<gene>
    <name evidence="8" type="ORF">SAMN04488559_102226</name>
</gene>
<dbReference type="CDD" id="cd07530">
    <property type="entry name" value="HAD_Pase_UmpH-like"/>
    <property type="match status" value="1"/>
</dbReference>
<evidence type="ECO:0000256" key="3">
    <source>
        <dbReference type="ARBA" id="ARBA00022801"/>
    </source>
</evidence>
<evidence type="ECO:0000256" key="2">
    <source>
        <dbReference type="ARBA" id="ARBA00022723"/>
    </source>
</evidence>
<dbReference type="Pfam" id="PF13242">
    <property type="entry name" value="Hydrolase_like"/>
    <property type="match status" value="1"/>
</dbReference>
<dbReference type="NCBIfam" id="TIGR01460">
    <property type="entry name" value="HAD-SF-IIA"/>
    <property type="match status" value="1"/>
</dbReference>
<dbReference type="GO" id="GO:0016791">
    <property type="term" value="F:phosphatase activity"/>
    <property type="evidence" value="ECO:0007669"/>
    <property type="project" value="TreeGrafter"/>
</dbReference>
<dbReference type="NCBIfam" id="TIGR01457">
    <property type="entry name" value="HAD-SF-IIA-hyp2"/>
    <property type="match status" value="1"/>
</dbReference>
<dbReference type="InterPro" id="IPR006354">
    <property type="entry name" value="HAD-SF_hydro_IIA_hyp1"/>
</dbReference>
<dbReference type="SFLD" id="SFLDS00003">
    <property type="entry name" value="Haloacid_Dehalogenase"/>
    <property type="match status" value="1"/>
</dbReference>
<proteinExistence type="inferred from homology"/>
<evidence type="ECO:0000256" key="7">
    <source>
        <dbReference type="PIRSR" id="PIRSR000915-3"/>
    </source>
</evidence>
<name>A0A1H9QQC8_9LACT</name>
<feature type="binding site" evidence="7">
    <location>
        <position position="9"/>
    </location>
    <ligand>
        <name>Mg(2+)</name>
        <dbReference type="ChEBI" id="CHEBI:18420"/>
    </ligand>
</feature>
<evidence type="ECO:0000256" key="4">
    <source>
        <dbReference type="ARBA" id="ARBA00022842"/>
    </source>
</evidence>
<evidence type="ECO:0000256" key="5">
    <source>
        <dbReference type="PIRSR" id="PIRSR000915-1"/>
    </source>
</evidence>
<dbReference type="Proteomes" id="UP000198948">
    <property type="component" value="Unassembled WGS sequence"/>
</dbReference>
<dbReference type="PANTHER" id="PTHR19288">
    <property type="entry name" value="4-NITROPHENYLPHOSPHATASE-RELATED"/>
    <property type="match status" value="1"/>
</dbReference>
<dbReference type="STRING" id="142588.SAMN04488559_102226"/>
<feature type="active site" description="Nucleophile" evidence="5">
    <location>
        <position position="9"/>
    </location>
</feature>
<sequence>MTYKGYLIDLDGTMYLGTKKIPAAARFIKRLQEKQLPFLFVTNNTTKAPGAVAENLSTNFDIHVDSSLIYTGSIATIAYLNKLNLGKTVYVIGEAGLRAQFTEAGYTIEEENPAYVVVGLDRQATYEEITKAVLAIQKGAKFIGTNKDTNMPSERGLIPGAGAIAAMVQAATQTEPTFIGKPEAIIMEEALKVIGLTKEEVVMVGDNYETDIMAGINNQIDTLLVFSGFTSPEDLAQKEKMPTHQVASLDDWEL</sequence>
<dbReference type="InterPro" id="IPR023214">
    <property type="entry name" value="HAD_sf"/>
</dbReference>
<keyword evidence="2 7" id="KW-0479">Metal-binding</keyword>
<evidence type="ECO:0000313" key="9">
    <source>
        <dbReference type="Proteomes" id="UP000198948"/>
    </source>
</evidence>
<dbReference type="RefSeq" id="WP_092650354.1">
    <property type="nucleotide sequence ID" value="NZ_FOHA01000002.1"/>
</dbReference>
<dbReference type="GO" id="GO:0046872">
    <property type="term" value="F:metal ion binding"/>
    <property type="evidence" value="ECO:0007669"/>
    <property type="project" value="UniProtKB-KW"/>
</dbReference>
<feature type="binding site" evidence="7">
    <location>
        <position position="206"/>
    </location>
    <ligand>
        <name>Mg(2+)</name>
        <dbReference type="ChEBI" id="CHEBI:18420"/>
    </ligand>
</feature>
<dbReference type="Gene3D" id="3.40.50.1000">
    <property type="entry name" value="HAD superfamily/HAD-like"/>
    <property type="match status" value="2"/>
</dbReference>
<dbReference type="SUPFAM" id="SSF56784">
    <property type="entry name" value="HAD-like"/>
    <property type="match status" value="1"/>
</dbReference>
<protein>
    <submittedName>
        <fullName evidence="8">4-nitrophenyl phosphatase</fullName>
    </submittedName>
</protein>
<dbReference type="PANTHER" id="PTHR19288:SF46">
    <property type="entry name" value="HALOACID DEHALOGENASE-LIKE HYDROLASE DOMAIN-CONTAINING PROTEIN 2"/>
    <property type="match status" value="1"/>
</dbReference>
<dbReference type="GO" id="GO:0005737">
    <property type="term" value="C:cytoplasm"/>
    <property type="evidence" value="ECO:0007669"/>
    <property type="project" value="TreeGrafter"/>
</dbReference>
<feature type="active site" description="Proton donor" evidence="5">
    <location>
        <position position="11"/>
    </location>
</feature>
<dbReference type="PIRSF" id="PIRSF000915">
    <property type="entry name" value="PGP-type_phosphatase"/>
    <property type="match status" value="1"/>
</dbReference>
<dbReference type="OrthoDB" id="9810449at2"/>
<keyword evidence="3" id="KW-0378">Hydrolase</keyword>
<dbReference type="FunFam" id="3.40.50.1000:FF:000053">
    <property type="entry name" value="TIGR01457 family HAD hydrolase"/>
    <property type="match status" value="1"/>
</dbReference>
<feature type="binding site" evidence="7">
    <location>
        <position position="11"/>
    </location>
    <ligand>
        <name>Mg(2+)</name>
        <dbReference type="ChEBI" id="CHEBI:18420"/>
    </ligand>
</feature>
<feature type="binding site" evidence="6">
    <location>
        <position position="181"/>
    </location>
    <ligand>
        <name>substrate</name>
    </ligand>
</feature>
<evidence type="ECO:0000313" key="8">
    <source>
        <dbReference type="EMBL" id="SER62791.1"/>
    </source>
</evidence>
<keyword evidence="9" id="KW-1185">Reference proteome</keyword>